<dbReference type="EMBL" id="FOBB01000012">
    <property type="protein sequence ID" value="SEN70122.1"/>
    <property type="molecule type" value="Genomic_DNA"/>
</dbReference>
<keyword evidence="3" id="KW-1185">Reference proteome</keyword>
<dbReference type="Pfam" id="PF19815">
    <property type="entry name" value="DUF6298"/>
    <property type="match status" value="1"/>
</dbReference>
<reference evidence="2 3" key="1">
    <citation type="submission" date="2016-10" db="EMBL/GenBank/DDBJ databases">
        <authorList>
            <person name="de Groot N.N."/>
        </authorList>
    </citation>
    <scope>NUCLEOTIDE SEQUENCE [LARGE SCALE GENOMIC DNA]</scope>
    <source>
        <strain evidence="2 3">DSM 21039</strain>
    </source>
</reference>
<evidence type="ECO:0000259" key="1">
    <source>
        <dbReference type="Pfam" id="PF19815"/>
    </source>
</evidence>
<evidence type="ECO:0000313" key="3">
    <source>
        <dbReference type="Proteomes" id="UP000198984"/>
    </source>
</evidence>
<accession>A0A1H8IP00</accession>
<dbReference type="SUPFAM" id="SSF51126">
    <property type="entry name" value="Pectin lyase-like"/>
    <property type="match status" value="1"/>
</dbReference>
<evidence type="ECO:0000313" key="2">
    <source>
        <dbReference type="EMBL" id="SEN70122.1"/>
    </source>
</evidence>
<proteinExistence type="predicted"/>
<dbReference type="STRING" id="573321.SAMN04488505_11227"/>
<dbReference type="RefSeq" id="WP_089920580.1">
    <property type="nucleotide sequence ID" value="NZ_FOBB01000012.1"/>
</dbReference>
<dbReference type="InterPro" id="IPR012334">
    <property type="entry name" value="Pectin_lyas_fold"/>
</dbReference>
<organism evidence="2 3">
    <name type="scientific">Chitinophaga rupis</name>
    <dbReference type="NCBI Taxonomy" id="573321"/>
    <lineage>
        <taxon>Bacteria</taxon>
        <taxon>Pseudomonadati</taxon>
        <taxon>Bacteroidota</taxon>
        <taxon>Chitinophagia</taxon>
        <taxon>Chitinophagales</taxon>
        <taxon>Chitinophagaceae</taxon>
        <taxon>Chitinophaga</taxon>
    </lineage>
</organism>
<dbReference type="InterPro" id="IPR046265">
    <property type="entry name" value="DUF6298"/>
</dbReference>
<dbReference type="OrthoDB" id="5488826at2"/>
<feature type="domain" description="DUF6298" evidence="1">
    <location>
        <begin position="473"/>
        <end position="959"/>
    </location>
</feature>
<dbReference type="Gene3D" id="2.160.20.10">
    <property type="entry name" value="Single-stranded right-handed beta-helix, Pectin lyase-like"/>
    <property type="match status" value="1"/>
</dbReference>
<name>A0A1H8IP00_9BACT</name>
<gene>
    <name evidence="2" type="ORF">SAMN04488505_11227</name>
</gene>
<sequence>MNWKLINIFCVLTLGTTTGVYAQKKNKPAPPVELNASGHLVYAPDEQGNRIPDFSYCGYMASEQSIPDVPVRIVVPVIKGDATVPVQAALDYVATLPADKQGIRGAVLLQKGRYEIAGSLHMRASGVVLRGSGAEEQGTTLVGTGPDRQTLIRIFGRPDRSTNTPVKITDAYVPVNARTIHVAAAQGFKVGDKVLVHRPSTKEWIEALGMDHMGGGITTLGWKPGERDIDWDRTIIAVDGNAITLDVPLTTALDTAYGGGTLATYSWPGRIEQTGIENLRCQSTYDVNNPKDEAHRWMAITLENICDAWVRQVTFEHFAGSAVLALETSKRITVEDCKSLLPVSEIGGQRRYSFWTMGQQTLFQRNYAEYGYHDFAVGFCAAGPNAFVQCESHLPNNFSGAIDSWASGVLFDVVNVDGNALRFGNRGQDGQGAGWSAANSVFWQCSAARVDCYRPPTANNWAFATWAQFAGDGYWGDSNEHIPPRSLYYAQLADRLGKDVKQQAQLMPVESEASSSPGVEQAVALTRAAVKPLPQLTDWIDDASNRNPVTTKATGVKTINDIGYTKPAVPALAAPMHVGNGWLLRGNAVLTGEHFEVPWWRGDVRPDGIKEAKPDVTRFVPGRIGTGLTDDLQEVAQWMRDKHIVSLEHNYGLWYERRRDDHERIRRMNGEVWPPFYELPFARSGQGTAWDGLSQYDLTKYNAWYWMRLKQFANLADQQGLVLVHQDYFQHNIIEAGAHYADFPWRSANNINHTGFPEPPPYAGDKRIFMAEQFYDVTNPVRRKLHQAYIRKCMDNFAGNTGVIHFIGAEFTGPLAFVQFWIDTILAWEKETGKKVTIGLSTTKDVQDAILADPVRSKLITVIDIRQWHYQPDGSAYAPLGGQNLAPRQHARLLKPKKSTFEQVYRAVSEYRNKYPEKAVVYAGSAYDEFAWAAFMAGGSLAGIPAIADKGFLEAAAAMHPVAGTQGQWRLTNGKAYIVYSNASGPIQLDLSKTTGTCSIHWIDPKDGRLLKTEEQAGGRDLTLQNPGAGPVVVWVSNK</sequence>
<protein>
    <recommendedName>
        <fullName evidence="1">DUF6298 domain-containing protein</fullName>
    </recommendedName>
</protein>
<dbReference type="InterPro" id="IPR011050">
    <property type="entry name" value="Pectin_lyase_fold/virulence"/>
</dbReference>
<dbReference type="AlphaFoldDB" id="A0A1H8IP00"/>
<dbReference type="Proteomes" id="UP000198984">
    <property type="component" value="Unassembled WGS sequence"/>
</dbReference>